<keyword evidence="2" id="KW-1133">Transmembrane helix</keyword>
<sequence>MLSGTRSAIGWKSAGNRTKGRAIRSTPTENAPTVMSIMTPTIMSIMTPTLADNVDSELGPDELAGASSTTTTDDPRTPKDVLAIKKWSMRPDKSEPVGTSHEQHRTNIVPPRKIDLSRETVMNGDNSPDHFGDKSRKGDEVPPNADNGEDGADRHRHIFVNPKFKTTTASSTTTGTTDAPATPTQPPPDDTQNEMHTSTSLVDRLLDFDLNSKHDMSLLLVFLCAALVALVLLVLLLWGVRRGCREKIPIRENPLYTGAPARRINNVSFRPSSRHKRAMQERTYT</sequence>
<feature type="compositionally biased region" description="Basic and acidic residues" evidence="1">
    <location>
        <begin position="127"/>
        <end position="140"/>
    </location>
</feature>
<feature type="transmembrane region" description="Helical" evidence="2">
    <location>
        <begin position="218"/>
        <end position="240"/>
    </location>
</feature>
<accession>A0A1V9X7I8</accession>
<evidence type="ECO:0000313" key="4">
    <source>
        <dbReference type="Proteomes" id="UP000192247"/>
    </source>
</evidence>
<evidence type="ECO:0000313" key="3">
    <source>
        <dbReference type="EMBL" id="OQR69545.1"/>
    </source>
</evidence>
<feature type="compositionally biased region" description="Basic and acidic residues" evidence="1">
    <location>
        <begin position="73"/>
        <end position="105"/>
    </location>
</feature>
<name>A0A1V9X7I8_9ACAR</name>
<feature type="region of interest" description="Disordered" evidence="1">
    <location>
        <begin position="1"/>
        <end position="28"/>
    </location>
</feature>
<organism evidence="3 4">
    <name type="scientific">Tropilaelaps mercedesae</name>
    <dbReference type="NCBI Taxonomy" id="418985"/>
    <lineage>
        <taxon>Eukaryota</taxon>
        <taxon>Metazoa</taxon>
        <taxon>Ecdysozoa</taxon>
        <taxon>Arthropoda</taxon>
        <taxon>Chelicerata</taxon>
        <taxon>Arachnida</taxon>
        <taxon>Acari</taxon>
        <taxon>Parasitiformes</taxon>
        <taxon>Mesostigmata</taxon>
        <taxon>Gamasina</taxon>
        <taxon>Dermanyssoidea</taxon>
        <taxon>Laelapidae</taxon>
        <taxon>Tropilaelaps</taxon>
    </lineage>
</organism>
<dbReference type="InParanoid" id="A0A1V9X7I8"/>
<feature type="compositionally biased region" description="Low complexity" evidence="1">
    <location>
        <begin position="166"/>
        <end position="182"/>
    </location>
</feature>
<protein>
    <submittedName>
        <fullName evidence="3">Uncharacterized protein</fullName>
    </submittedName>
</protein>
<feature type="region of interest" description="Disordered" evidence="1">
    <location>
        <begin position="52"/>
        <end position="196"/>
    </location>
</feature>
<reference evidence="3 4" key="1">
    <citation type="journal article" date="2017" name="Gigascience">
        <title>Draft genome of the honey bee ectoparasitic mite, Tropilaelaps mercedesae, is shaped by the parasitic life history.</title>
        <authorList>
            <person name="Dong X."/>
            <person name="Armstrong S.D."/>
            <person name="Xia D."/>
            <person name="Makepeace B.L."/>
            <person name="Darby A.C."/>
            <person name="Kadowaki T."/>
        </authorList>
    </citation>
    <scope>NUCLEOTIDE SEQUENCE [LARGE SCALE GENOMIC DNA]</scope>
    <source>
        <strain evidence="3">Wuxi-XJTLU</strain>
    </source>
</reference>
<keyword evidence="2" id="KW-0812">Transmembrane</keyword>
<keyword evidence="2" id="KW-0472">Membrane</keyword>
<proteinExistence type="predicted"/>
<dbReference type="AlphaFoldDB" id="A0A1V9X7I8"/>
<dbReference type="EMBL" id="MNPL01020533">
    <property type="protein sequence ID" value="OQR69545.1"/>
    <property type="molecule type" value="Genomic_DNA"/>
</dbReference>
<keyword evidence="4" id="KW-1185">Reference proteome</keyword>
<dbReference type="OrthoDB" id="406096at2759"/>
<evidence type="ECO:0000256" key="1">
    <source>
        <dbReference type="SAM" id="MobiDB-lite"/>
    </source>
</evidence>
<evidence type="ECO:0000256" key="2">
    <source>
        <dbReference type="SAM" id="Phobius"/>
    </source>
</evidence>
<gene>
    <name evidence="3" type="ORF">BIW11_12191</name>
</gene>
<dbReference type="Proteomes" id="UP000192247">
    <property type="component" value="Unassembled WGS sequence"/>
</dbReference>
<comment type="caution">
    <text evidence="3">The sequence shown here is derived from an EMBL/GenBank/DDBJ whole genome shotgun (WGS) entry which is preliminary data.</text>
</comment>